<evidence type="ECO:0000256" key="1">
    <source>
        <dbReference type="SAM" id="Phobius"/>
    </source>
</evidence>
<dbReference type="OrthoDB" id="3636276at2"/>
<dbReference type="AlphaFoldDB" id="A0A1G9Y8P7"/>
<organism evidence="2 3">
    <name type="scientific">Allokutzneria albata</name>
    <name type="common">Kibdelosporangium albatum</name>
    <dbReference type="NCBI Taxonomy" id="211114"/>
    <lineage>
        <taxon>Bacteria</taxon>
        <taxon>Bacillati</taxon>
        <taxon>Actinomycetota</taxon>
        <taxon>Actinomycetes</taxon>
        <taxon>Pseudonocardiales</taxon>
        <taxon>Pseudonocardiaceae</taxon>
        <taxon>Allokutzneria</taxon>
    </lineage>
</organism>
<keyword evidence="1" id="KW-0472">Membrane</keyword>
<name>A0A1G9Y8P7_ALLAB</name>
<sequence length="122" mass="13098">MRTLLVRVAGDDELDAETRKLRKALLELDVEDVRLPEVVAPDGAKGTGTDIGAMVVSLGGSAVLTALVTGVCQVLRTWVTRDKDRRVVIEVGANKLELTGGNAEQQARAIEAFKKTLELEAD</sequence>
<accession>A0A1G9Y8P7</accession>
<keyword evidence="1" id="KW-1133">Transmembrane helix</keyword>
<gene>
    <name evidence="2" type="ORF">SAMN04489726_4641</name>
</gene>
<evidence type="ECO:0000313" key="3">
    <source>
        <dbReference type="Proteomes" id="UP000183376"/>
    </source>
</evidence>
<feature type="transmembrane region" description="Helical" evidence="1">
    <location>
        <begin position="51"/>
        <end position="75"/>
    </location>
</feature>
<evidence type="ECO:0000313" key="2">
    <source>
        <dbReference type="EMBL" id="SDN04891.1"/>
    </source>
</evidence>
<dbReference type="RefSeq" id="WP_043814231.1">
    <property type="nucleotide sequence ID" value="NZ_JOEF01000046.1"/>
</dbReference>
<dbReference type="EMBL" id="LT629701">
    <property type="protein sequence ID" value="SDN04891.1"/>
    <property type="molecule type" value="Genomic_DNA"/>
</dbReference>
<keyword evidence="3" id="KW-1185">Reference proteome</keyword>
<dbReference type="Proteomes" id="UP000183376">
    <property type="component" value="Chromosome I"/>
</dbReference>
<dbReference type="eggNOG" id="ENOG5031J7M">
    <property type="taxonomic scope" value="Bacteria"/>
</dbReference>
<proteinExistence type="predicted"/>
<protein>
    <submittedName>
        <fullName evidence="2">Uncharacterized protein</fullName>
    </submittedName>
</protein>
<keyword evidence="1" id="KW-0812">Transmembrane</keyword>
<reference evidence="2 3" key="1">
    <citation type="submission" date="2016-10" db="EMBL/GenBank/DDBJ databases">
        <authorList>
            <person name="de Groot N.N."/>
        </authorList>
    </citation>
    <scope>NUCLEOTIDE SEQUENCE [LARGE SCALE GENOMIC DNA]</scope>
    <source>
        <strain evidence="2 3">DSM 44149</strain>
    </source>
</reference>